<keyword evidence="2" id="KW-1185">Reference proteome</keyword>
<dbReference type="OrthoDB" id="265526at2"/>
<dbReference type="KEGG" id="amob:HG15A2_34740"/>
<evidence type="ECO:0000313" key="1">
    <source>
        <dbReference type="EMBL" id="QDT00139.1"/>
    </source>
</evidence>
<reference evidence="1 2" key="1">
    <citation type="submission" date="2019-02" db="EMBL/GenBank/DDBJ databases">
        <title>Deep-cultivation of Planctomycetes and their phenomic and genomic characterization uncovers novel biology.</title>
        <authorList>
            <person name="Wiegand S."/>
            <person name="Jogler M."/>
            <person name="Boedeker C."/>
            <person name="Pinto D."/>
            <person name="Vollmers J."/>
            <person name="Rivas-Marin E."/>
            <person name="Kohn T."/>
            <person name="Peeters S.H."/>
            <person name="Heuer A."/>
            <person name="Rast P."/>
            <person name="Oberbeckmann S."/>
            <person name="Bunk B."/>
            <person name="Jeske O."/>
            <person name="Meyerdierks A."/>
            <person name="Storesund J.E."/>
            <person name="Kallscheuer N."/>
            <person name="Luecker S."/>
            <person name="Lage O.M."/>
            <person name="Pohl T."/>
            <person name="Merkel B.J."/>
            <person name="Hornburger P."/>
            <person name="Mueller R.-W."/>
            <person name="Bruemmer F."/>
            <person name="Labrenz M."/>
            <person name="Spormann A.M."/>
            <person name="Op den Camp H."/>
            <person name="Overmann J."/>
            <person name="Amann R."/>
            <person name="Jetten M.S.M."/>
            <person name="Mascher T."/>
            <person name="Medema M.H."/>
            <person name="Devos D.P."/>
            <person name="Kaster A.-K."/>
            <person name="Ovreas L."/>
            <person name="Rohde M."/>
            <person name="Galperin M.Y."/>
            <person name="Jogler C."/>
        </authorList>
    </citation>
    <scope>NUCLEOTIDE SEQUENCE [LARGE SCALE GENOMIC DNA]</scope>
    <source>
        <strain evidence="1 2">HG15A2</strain>
    </source>
</reference>
<dbReference type="AlphaFoldDB" id="A0A517MZ26"/>
<protein>
    <submittedName>
        <fullName evidence="1">Uncharacterized protein</fullName>
    </submittedName>
</protein>
<gene>
    <name evidence="1" type="ORF">HG15A2_34740</name>
</gene>
<organism evidence="1 2">
    <name type="scientific">Adhaeretor mobilis</name>
    <dbReference type="NCBI Taxonomy" id="1930276"/>
    <lineage>
        <taxon>Bacteria</taxon>
        <taxon>Pseudomonadati</taxon>
        <taxon>Planctomycetota</taxon>
        <taxon>Planctomycetia</taxon>
        <taxon>Pirellulales</taxon>
        <taxon>Lacipirellulaceae</taxon>
        <taxon>Adhaeretor</taxon>
    </lineage>
</organism>
<name>A0A517MZ26_9BACT</name>
<dbReference type="Proteomes" id="UP000319852">
    <property type="component" value="Chromosome"/>
</dbReference>
<sequence>MGEKKADELHWRETYFIVFPEHERPTLDAVEHMLGDASKRFQLKNLSADDQGLFQSVLVESDDDHAAVEVSFEIGEAVVEQNLEFAKQMQDHVPADQLQQLMLADARLEVAHFERCAAEATSQPVSERKSTRRSLDLNEAFSDSAYADDSGDDFDSDLGDPEFEMLDPTCLLTVVDALAALTDGLTIDPAAGELV</sequence>
<accession>A0A517MZ26</accession>
<dbReference type="RefSeq" id="WP_145061422.1">
    <property type="nucleotide sequence ID" value="NZ_CP036263.1"/>
</dbReference>
<evidence type="ECO:0000313" key="2">
    <source>
        <dbReference type="Proteomes" id="UP000319852"/>
    </source>
</evidence>
<proteinExistence type="predicted"/>
<dbReference type="EMBL" id="CP036263">
    <property type="protein sequence ID" value="QDT00139.1"/>
    <property type="molecule type" value="Genomic_DNA"/>
</dbReference>